<evidence type="ECO:0000313" key="4">
    <source>
        <dbReference type="Proteomes" id="UP000289708"/>
    </source>
</evidence>
<dbReference type="InterPro" id="IPR037359">
    <property type="entry name" value="NST/OST"/>
</dbReference>
<evidence type="ECO:0008006" key="5">
    <source>
        <dbReference type="Google" id="ProtNLM"/>
    </source>
</evidence>
<dbReference type="AlphaFoldDB" id="A0A4Q0MQI2"/>
<organism evidence="3 4">
    <name type="scientific">Hansschlegelia zhihuaiae</name>
    <dbReference type="NCBI Taxonomy" id="405005"/>
    <lineage>
        <taxon>Bacteria</taxon>
        <taxon>Pseudomonadati</taxon>
        <taxon>Pseudomonadota</taxon>
        <taxon>Alphaproteobacteria</taxon>
        <taxon>Hyphomicrobiales</taxon>
        <taxon>Methylopilaceae</taxon>
        <taxon>Hansschlegelia</taxon>
    </lineage>
</organism>
<dbReference type="Pfam" id="PF13469">
    <property type="entry name" value="Sulfotransfer_3"/>
    <property type="match status" value="1"/>
</dbReference>
<keyword evidence="1" id="KW-0808">Transferase</keyword>
<protein>
    <recommendedName>
        <fullName evidence="5">Sulfotransferase</fullName>
    </recommendedName>
</protein>
<dbReference type="InterPro" id="IPR027417">
    <property type="entry name" value="P-loop_NTPase"/>
</dbReference>
<evidence type="ECO:0000256" key="1">
    <source>
        <dbReference type="ARBA" id="ARBA00022679"/>
    </source>
</evidence>
<dbReference type="GO" id="GO:0008146">
    <property type="term" value="F:sulfotransferase activity"/>
    <property type="evidence" value="ECO:0007669"/>
    <property type="project" value="InterPro"/>
</dbReference>
<keyword evidence="4" id="KW-1185">Reference proteome</keyword>
<dbReference type="Gene3D" id="3.40.50.300">
    <property type="entry name" value="P-loop containing nucleotide triphosphate hydrolases"/>
    <property type="match status" value="1"/>
</dbReference>
<sequence>MSEADIKETAAGGAPKPARASGKRAAARRAAGEGAKGEGGRKRAAAGKGAGGGKGASGGKRAEGGKGAGGGKKKAARLAAGLVGEAKVGAKPRRGMKKAEGQGAKAEARKEAKQTERLARKAARAEQTAAAIAAAAGLSPDVAGPGPDFFCVGLQKGGTQWLYDQLQGHADFWMPPYKEIHYFDREFPYKKISKAAQKFFAKPKKVAKSREGRGDAPVDDRGAIFFQRVAALEGRPLDIEDYARLFEPKGALLSGDVTPGYSTLDEDLIGALAKRFPEAKVCLMLREPVSRLWSQWRMVNENEPDPAQAELNFRRFKNFVDRPNVVARSYPSEIARKWSAAFGDRFRFFFLDDVVKRPDETRAELLRFLGGDPGKPSVVRPDFNRKAKVAGAERTAKMQKLLQARFAEERRRCAEMFGGPAAGWPDAPY</sequence>
<comment type="caution">
    <text evidence="3">The sequence shown here is derived from an EMBL/GenBank/DDBJ whole genome shotgun (WGS) entry which is preliminary data.</text>
</comment>
<dbReference type="EMBL" id="RYFI01000001">
    <property type="protein sequence ID" value="RXF75479.1"/>
    <property type="molecule type" value="Genomic_DNA"/>
</dbReference>
<evidence type="ECO:0000256" key="2">
    <source>
        <dbReference type="SAM" id="MobiDB-lite"/>
    </source>
</evidence>
<accession>A0A4Q0MQI2</accession>
<dbReference type="Proteomes" id="UP000289708">
    <property type="component" value="Unassembled WGS sequence"/>
</dbReference>
<dbReference type="PANTHER" id="PTHR10605">
    <property type="entry name" value="HEPARAN SULFATE SULFOTRANSFERASE"/>
    <property type="match status" value="1"/>
</dbReference>
<dbReference type="RefSeq" id="WP_128775658.1">
    <property type="nucleotide sequence ID" value="NZ_RYFI01000001.1"/>
</dbReference>
<feature type="region of interest" description="Disordered" evidence="2">
    <location>
        <begin position="1"/>
        <end position="112"/>
    </location>
</feature>
<dbReference type="PANTHER" id="PTHR10605:SF56">
    <property type="entry name" value="BIFUNCTIONAL HEPARAN SULFATE N-DEACETYLASE_N-SULFOTRANSFERASE"/>
    <property type="match status" value="1"/>
</dbReference>
<dbReference type="OrthoDB" id="981508at2"/>
<gene>
    <name evidence="3" type="ORF">EK403_01065</name>
</gene>
<feature type="compositionally biased region" description="Gly residues" evidence="2">
    <location>
        <begin position="48"/>
        <end position="58"/>
    </location>
</feature>
<evidence type="ECO:0000313" key="3">
    <source>
        <dbReference type="EMBL" id="RXF75479.1"/>
    </source>
</evidence>
<proteinExistence type="predicted"/>
<name>A0A4Q0MQI2_9HYPH</name>
<reference evidence="3 4" key="1">
    <citation type="submission" date="2018-12" db="EMBL/GenBank/DDBJ databases">
        <title>bacterium Hansschlegelia zhihuaiae S113.</title>
        <authorList>
            <person name="He J."/>
        </authorList>
    </citation>
    <scope>NUCLEOTIDE SEQUENCE [LARGE SCALE GENOMIC DNA]</scope>
    <source>
        <strain evidence="3 4">S 113</strain>
    </source>
</reference>
<dbReference type="SUPFAM" id="SSF52540">
    <property type="entry name" value="P-loop containing nucleoside triphosphate hydrolases"/>
    <property type="match status" value="1"/>
</dbReference>